<evidence type="ECO:0000259" key="4">
    <source>
        <dbReference type="Pfam" id="PF20570"/>
    </source>
</evidence>
<feature type="compositionally biased region" description="Basic and acidic residues" evidence="2">
    <location>
        <begin position="137"/>
        <end position="151"/>
    </location>
</feature>
<feature type="domain" description="DUF6779" evidence="4">
    <location>
        <begin position="21"/>
        <end position="129"/>
    </location>
</feature>
<feature type="compositionally biased region" description="Basic and acidic residues" evidence="2">
    <location>
        <begin position="179"/>
        <end position="191"/>
    </location>
</feature>
<dbReference type="InterPro" id="IPR046706">
    <property type="entry name" value="DUF6779"/>
</dbReference>
<dbReference type="Pfam" id="PF20570">
    <property type="entry name" value="DUF6779"/>
    <property type="match status" value="1"/>
</dbReference>
<feature type="compositionally biased region" description="Low complexity" evidence="2">
    <location>
        <begin position="235"/>
        <end position="261"/>
    </location>
</feature>
<organism evidence="5 6">
    <name type="scientific">Corynebacterium uropygiale</name>
    <dbReference type="NCBI Taxonomy" id="1775911"/>
    <lineage>
        <taxon>Bacteria</taxon>
        <taxon>Bacillati</taxon>
        <taxon>Actinomycetota</taxon>
        <taxon>Actinomycetes</taxon>
        <taxon>Mycobacteriales</taxon>
        <taxon>Corynebacteriaceae</taxon>
        <taxon>Corynebacterium</taxon>
    </lineage>
</organism>
<dbReference type="Proteomes" id="UP001139336">
    <property type="component" value="Unassembled WGS sequence"/>
</dbReference>
<feature type="transmembrane region" description="Helical" evidence="3">
    <location>
        <begin position="27"/>
        <end position="43"/>
    </location>
</feature>
<evidence type="ECO:0000313" key="5">
    <source>
        <dbReference type="EMBL" id="MCF4007204.1"/>
    </source>
</evidence>
<keyword evidence="1" id="KW-0175">Coiled coil</keyword>
<name>A0A9X1U0V6_9CORY</name>
<protein>
    <recommendedName>
        <fullName evidence="4">DUF6779 domain-containing protein</fullName>
    </recommendedName>
</protein>
<evidence type="ECO:0000313" key="6">
    <source>
        <dbReference type="Proteomes" id="UP001139336"/>
    </source>
</evidence>
<feature type="compositionally biased region" description="Basic and acidic residues" evidence="2">
    <location>
        <begin position="280"/>
        <end position="309"/>
    </location>
</feature>
<sequence length="328" mass="36258">MIVLALVASVIMLVTNSSGALKLALLAALWAAIIGFFLVTRYRRQADESRRELEYARDLYHAEMECAEAEMEVEQERFAREYAEKQRDQHADTLERIHEQLGALRGQLEDIAGQTFEYEPAALRAEARRVLEIEQEARVPDPEPQDGHRAPSADAVAGRIGQQPSHPIRYPWAQGEPAEDGHNPRDQRTDEDAAPSRAEGPRSEQPAQPRTSTRPTKPEEPEDAETEEAEEQGSRRPSGHGSAAGAAGAGSAQTSQSGPSADETATIHFDTGSFSAVSWDNKEHRGAHERPEAPSTERRGRRRADDKRAGSFTVAELLARAREIQEEE</sequence>
<dbReference type="EMBL" id="JAKGSI010000004">
    <property type="protein sequence ID" value="MCF4007204.1"/>
    <property type="molecule type" value="Genomic_DNA"/>
</dbReference>
<accession>A0A9X1U0V6</accession>
<feature type="coiled-coil region" evidence="1">
    <location>
        <begin position="57"/>
        <end position="84"/>
    </location>
</feature>
<reference evidence="5" key="1">
    <citation type="submission" date="2022-01" db="EMBL/GenBank/DDBJ databases">
        <title>Corynebacterium sp. nov isolated from isolated from the feces of the greater white-fronted geese (Anser albifrons) at Poyang Lake, PR China.</title>
        <authorList>
            <person name="Liu Q."/>
        </authorList>
    </citation>
    <scope>NUCLEOTIDE SEQUENCE</scope>
    <source>
        <strain evidence="5">JCM 32435</strain>
    </source>
</reference>
<keyword evidence="3" id="KW-1133">Transmembrane helix</keyword>
<comment type="caution">
    <text evidence="5">The sequence shown here is derived from an EMBL/GenBank/DDBJ whole genome shotgun (WGS) entry which is preliminary data.</text>
</comment>
<evidence type="ECO:0000256" key="1">
    <source>
        <dbReference type="SAM" id="Coils"/>
    </source>
</evidence>
<feature type="compositionally biased region" description="Polar residues" evidence="2">
    <location>
        <begin position="205"/>
        <end position="215"/>
    </location>
</feature>
<keyword evidence="6" id="KW-1185">Reference proteome</keyword>
<gene>
    <name evidence="5" type="ORF">L1O03_08460</name>
</gene>
<evidence type="ECO:0000256" key="3">
    <source>
        <dbReference type="SAM" id="Phobius"/>
    </source>
</evidence>
<evidence type="ECO:0000256" key="2">
    <source>
        <dbReference type="SAM" id="MobiDB-lite"/>
    </source>
</evidence>
<dbReference type="RefSeq" id="WP_236119345.1">
    <property type="nucleotide sequence ID" value="NZ_JAKGSI010000004.1"/>
</dbReference>
<feature type="compositionally biased region" description="Acidic residues" evidence="2">
    <location>
        <begin position="220"/>
        <end position="231"/>
    </location>
</feature>
<feature type="region of interest" description="Disordered" evidence="2">
    <location>
        <begin position="137"/>
        <end position="311"/>
    </location>
</feature>
<proteinExistence type="predicted"/>
<keyword evidence="3" id="KW-0472">Membrane</keyword>
<dbReference type="AlphaFoldDB" id="A0A9X1U0V6"/>
<keyword evidence="3" id="KW-0812">Transmembrane</keyword>